<keyword evidence="2" id="KW-1185">Reference proteome</keyword>
<dbReference type="PANTHER" id="PTHR43861">
    <property type="entry name" value="TRANS-ACONITATE 2-METHYLTRANSFERASE-RELATED"/>
    <property type="match status" value="1"/>
</dbReference>
<name>D9QQ74_ACEAZ</name>
<dbReference type="EMBL" id="CP002105">
    <property type="protein sequence ID" value="ADL12665.1"/>
    <property type="molecule type" value="Genomic_DNA"/>
</dbReference>
<accession>D9QQ74</accession>
<dbReference type="KEGG" id="aar:Acear_1143"/>
<dbReference type="AlphaFoldDB" id="D9QQ74"/>
<dbReference type="InterPro" id="IPR029063">
    <property type="entry name" value="SAM-dependent_MTases_sf"/>
</dbReference>
<dbReference type="GO" id="GO:0032259">
    <property type="term" value="P:methylation"/>
    <property type="evidence" value="ECO:0007669"/>
    <property type="project" value="UniProtKB-KW"/>
</dbReference>
<dbReference type="OrthoDB" id="9772751at2"/>
<dbReference type="Gene3D" id="3.40.50.150">
    <property type="entry name" value="Vaccinia Virus protein VP39"/>
    <property type="match status" value="1"/>
</dbReference>
<dbReference type="HOGENOM" id="CLU_1381999_0_0_9"/>
<proteinExistence type="predicted"/>
<protein>
    <submittedName>
        <fullName evidence="1">Methyltransferase type 11</fullName>
    </submittedName>
</protein>
<evidence type="ECO:0000313" key="2">
    <source>
        <dbReference type="Proteomes" id="UP000001661"/>
    </source>
</evidence>
<dbReference type="Pfam" id="PF13489">
    <property type="entry name" value="Methyltransf_23"/>
    <property type="match status" value="1"/>
</dbReference>
<dbReference type="GO" id="GO:0008168">
    <property type="term" value="F:methyltransferase activity"/>
    <property type="evidence" value="ECO:0007669"/>
    <property type="project" value="UniProtKB-KW"/>
</dbReference>
<dbReference type="Proteomes" id="UP000001661">
    <property type="component" value="Chromosome"/>
</dbReference>
<organism evidence="1 2">
    <name type="scientific">Acetohalobium arabaticum (strain ATCC 49924 / DSM 5501 / Z-7288)</name>
    <dbReference type="NCBI Taxonomy" id="574087"/>
    <lineage>
        <taxon>Bacteria</taxon>
        <taxon>Bacillati</taxon>
        <taxon>Bacillota</taxon>
        <taxon>Clostridia</taxon>
        <taxon>Halanaerobiales</taxon>
        <taxon>Halobacteroidaceae</taxon>
        <taxon>Acetohalobium</taxon>
    </lineage>
</organism>
<keyword evidence="1" id="KW-0489">Methyltransferase</keyword>
<dbReference type="SUPFAM" id="SSF53335">
    <property type="entry name" value="S-adenosyl-L-methionine-dependent methyltransferases"/>
    <property type="match status" value="1"/>
</dbReference>
<reference evidence="1 2" key="1">
    <citation type="journal article" date="2010" name="Stand. Genomic Sci.">
        <title>Complete genome sequence of Acetohalobium arabaticum type strain (Z-7288).</title>
        <authorList>
            <person name="Sikorski J."/>
            <person name="Lapidus A."/>
            <person name="Chertkov O."/>
            <person name="Lucas S."/>
            <person name="Copeland A."/>
            <person name="Glavina Del Rio T."/>
            <person name="Nolan M."/>
            <person name="Tice H."/>
            <person name="Cheng J.F."/>
            <person name="Han C."/>
            <person name="Brambilla E."/>
            <person name="Pitluck S."/>
            <person name="Liolios K."/>
            <person name="Ivanova N."/>
            <person name="Mavromatis K."/>
            <person name="Mikhailova N."/>
            <person name="Pati A."/>
            <person name="Bruce D."/>
            <person name="Detter C."/>
            <person name="Tapia R."/>
            <person name="Goodwin L."/>
            <person name="Chen A."/>
            <person name="Palaniappan K."/>
            <person name="Land M."/>
            <person name="Hauser L."/>
            <person name="Chang Y.J."/>
            <person name="Jeffries C.D."/>
            <person name="Rohde M."/>
            <person name="Goker M."/>
            <person name="Spring S."/>
            <person name="Woyke T."/>
            <person name="Bristow J."/>
            <person name="Eisen J.A."/>
            <person name="Markowitz V."/>
            <person name="Hugenholtz P."/>
            <person name="Kyrpides N.C."/>
            <person name="Klenk H.P."/>
        </authorList>
    </citation>
    <scope>NUCLEOTIDE SEQUENCE [LARGE SCALE GENOMIC DNA]</scope>
    <source>
        <strain evidence="2">ATCC 49924 / DSM 5501 / Z-7288</strain>
    </source>
</reference>
<dbReference type="eggNOG" id="COG0500">
    <property type="taxonomic scope" value="Bacteria"/>
</dbReference>
<gene>
    <name evidence="1" type="ordered locus">Acear_1143</name>
</gene>
<dbReference type="RefSeq" id="WP_013278111.1">
    <property type="nucleotide sequence ID" value="NC_014378.1"/>
</dbReference>
<dbReference type="CDD" id="cd02440">
    <property type="entry name" value="AdoMet_MTases"/>
    <property type="match status" value="1"/>
</dbReference>
<dbReference type="STRING" id="574087.Acear_1143"/>
<sequence length="193" mass="23011">MQLPPKLYNWLVRPEWLTNIYINDLLKENFILKNKDVLDFGCGIGSTSSIFNPEDYLGIDPDQERIKYAQQLYSDYDFQTLDKSKLDFEANSFDYILMIAVLHHIPSDELRDILQQFHQILKSTGKIIVIEPCFFSNSYLNNYFMKIMDNGDYIRNPNQYFKLFQNQYYKVNPIAKYKKMILYNELFFFAIPA</sequence>
<evidence type="ECO:0000313" key="1">
    <source>
        <dbReference type="EMBL" id="ADL12665.1"/>
    </source>
</evidence>
<keyword evidence="1" id="KW-0808">Transferase</keyword>